<keyword evidence="5 7" id="KW-1133">Transmembrane helix</keyword>
<keyword evidence="4 7" id="KW-0812">Transmembrane</keyword>
<sequence>MTGPATTAPGRRWVRVLRSPWPRLALFAVLLAAAGVLAVTRGSSLVADTRAWVAGLGPAGAVAFVLVYAVATMALLPVSLLSAVAGVLFGPVAGVAVVWTGAMLGAGGSFAVGRVLSRPAVEALAGERLERFDRFLTHTARRAFLAVLLVRLVPLFGFVLVNYGAAATAVGLRPYLAGTALGIVPGVVALVVLGGSADDPTSPAFLAAAGGFATLTVGGALLARRMRG</sequence>
<dbReference type="EMBL" id="QEKW01000001">
    <property type="protein sequence ID" value="PVZ14702.1"/>
    <property type="molecule type" value="Genomic_DNA"/>
</dbReference>
<evidence type="ECO:0000256" key="1">
    <source>
        <dbReference type="ARBA" id="ARBA00004651"/>
    </source>
</evidence>
<comment type="caution">
    <text evidence="9">The sequence shown here is derived from an EMBL/GenBank/DDBJ whole genome shotgun (WGS) entry which is preliminary data.</text>
</comment>
<comment type="subcellular location">
    <subcellularLocation>
        <location evidence="1 7">Cell membrane</location>
        <topology evidence="1 7">Multi-pass membrane protein</topology>
    </subcellularLocation>
</comment>
<accession>A0A2U1FRG0</accession>
<gene>
    <name evidence="9" type="ORF">C8D89_101569</name>
</gene>
<feature type="transmembrane region" description="Helical" evidence="7">
    <location>
        <begin position="175"/>
        <end position="197"/>
    </location>
</feature>
<dbReference type="PANTHER" id="PTHR12677">
    <property type="entry name" value="GOLGI APPARATUS MEMBRANE PROTEIN TVP38-RELATED"/>
    <property type="match status" value="1"/>
</dbReference>
<feature type="transmembrane region" description="Helical" evidence="7">
    <location>
        <begin position="78"/>
        <end position="99"/>
    </location>
</feature>
<evidence type="ECO:0000256" key="6">
    <source>
        <dbReference type="ARBA" id="ARBA00023136"/>
    </source>
</evidence>
<dbReference type="AlphaFoldDB" id="A0A2U1FRG0"/>
<keyword evidence="6 7" id="KW-0472">Membrane</keyword>
<dbReference type="GO" id="GO:0005886">
    <property type="term" value="C:plasma membrane"/>
    <property type="evidence" value="ECO:0007669"/>
    <property type="project" value="UniProtKB-SubCell"/>
</dbReference>
<evidence type="ECO:0000256" key="2">
    <source>
        <dbReference type="ARBA" id="ARBA00008640"/>
    </source>
</evidence>
<evidence type="ECO:0000256" key="4">
    <source>
        <dbReference type="ARBA" id="ARBA00022692"/>
    </source>
</evidence>
<organism evidence="9 10">
    <name type="scientific">Actinomycetospora cinnamomea</name>
    <dbReference type="NCBI Taxonomy" id="663609"/>
    <lineage>
        <taxon>Bacteria</taxon>
        <taxon>Bacillati</taxon>
        <taxon>Actinomycetota</taxon>
        <taxon>Actinomycetes</taxon>
        <taxon>Pseudonocardiales</taxon>
        <taxon>Pseudonocardiaceae</taxon>
        <taxon>Actinomycetospora</taxon>
    </lineage>
</organism>
<feature type="domain" description="VTT" evidence="8">
    <location>
        <begin position="76"/>
        <end position="194"/>
    </location>
</feature>
<dbReference type="OrthoDB" id="5242213at2"/>
<evidence type="ECO:0000256" key="5">
    <source>
        <dbReference type="ARBA" id="ARBA00022989"/>
    </source>
</evidence>
<evidence type="ECO:0000313" key="10">
    <source>
        <dbReference type="Proteomes" id="UP000245639"/>
    </source>
</evidence>
<proteinExistence type="inferred from homology"/>
<feature type="transmembrane region" description="Helical" evidence="7">
    <location>
        <begin position="51"/>
        <end position="71"/>
    </location>
</feature>
<keyword evidence="3 7" id="KW-1003">Cell membrane</keyword>
<reference evidence="9 10" key="1">
    <citation type="submission" date="2018-04" db="EMBL/GenBank/DDBJ databases">
        <title>Genomic Encyclopedia of Type Strains, Phase IV (KMG-IV): sequencing the most valuable type-strain genomes for metagenomic binning, comparative biology and taxonomic classification.</title>
        <authorList>
            <person name="Goeker M."/>
        </authorList>
    </citation>
    <scope>NUCLEOTIDE SEQUENCE [LARGE SCALE GENOMIC DNA]</scope>
    <source>
        <strain evidence="9 10">DSM 45771</strain>
    </source>
</reference>
<feature type="transmembrane region" description="Helical" evidence="7">
    <location>
        <begin position="143"/>
        <end position="163"/>
    </location>
</feature>
<dbReference type="InterPro" id="IPR032816">
    <property type="entry name" value="VTT_dom"/>
</dbReference>
<comment type="similarity">
    <text evidence="2 7">Belongs to the TVP38/TMEM64 family.</text>
</comment>
<name>A0A2U1FRG0_9PSEU</name>
<protein>
    <recommendedName>
        <fullName evidence="7">TVP38/TMEM64 family membrane protein</fullName>
    </recommendedName>
</protein>
<feature type="transmembrane region" description="Helical" evidence="7">
    <location>
        <begin position="203"/>
        <end position="223"/>
    </location>
</feature>
<evidence type="ECO:0000313" key="9">
    <source>
        <dbReference type="EMBL" id="PVZ14702.1"/>
    </source>
</evidence>
<dbReference type="Pfam" id="PF09335">
    <property type="entry name" value="VTT_dom"/>
    <property type="match status" value="1"/>
</dbReference>
<evidence type="ECO:0000259" key="8">
    <source>
        <dbReference type="Pfam" id="PF09335"/>
    </source>
</evidence>
<dbReference type="InterPro" id="IPR015414">
    <property type="entry name" value="TMEM64"/>
</dbReference>
<evidence type="ECO:0000256" key="7">
    <source>
        <dbReference type="RuleBase" id="RU366058"/>
    </source>
</evidence>
<dbReference type="Proteomes" id="UP000245639">
    <property type="component" value="Unassembled WGS sequence"/>
</dbReference>
<evidence type="ECO:0000256" key="3">
    <source>
        <dbReference type="ARBA" id="ARBA00022475"/>
    </source>
</evidence>
<keyword evidence="10" id="KW-1185">Reference proteome</keyword>
<feature type="transmembrane region" description="Helical" evidence="7">
    <location>
        <begin position="21"/>
        <end position="39"/>
    </location>
</feature>
<dbReference type="RefSeq" id="WP_116706503.1">
    <property type="nucleotide sequence ID" value="NZ_QEKW01000001.1"/>
</dbReference>
<dbReference type="PANTHER" id="PTHR12677:SF58">
    <property type="entry name" value="TVP38_TMEM64 FAMILY MEMBRANE PROTEIN RV0625C"/>
    <property type="match status" value="1"/>
</dbReference>